<keyword evidence="12" id="KW-0472">Membrane</keyword>
<evidence type="ECO:0000256" key="4">
    <source>
        <dbReference type="ARBA" id="ARBA00019474"/>
    </source>
</evidence>
<dbReference type="Gene3D" id="1.20.1050.10">
    <property type="match status" value="1"/>
</dbReference>
<keyword evidence="7" id="KW-0643">Prostaglandin biosynthesis</keyword>
<keyword evidence="5" id="KW-0644">Prostaglandin metabolism</keyword>
<comment type="catalytic activity">
    <reaction evidence="15">
        <text>prostaglandin H2 = (12S)-hydroxy-(5Z,8E,10E)-heptadecatrienoate + malonaldehyde</text>
        <dbReference type="Rhea" id="RHEA:48644"/>
        <dbReference type="ChEBI" id="CHEBI:57405"/>
        <dbReference type="ChEBI" id="CHEBI:90694"/>
        <dbReference type="ChEBI" id="CHEBI:566274"/>
    </reaction>
    <physiologicalReaction direction="left-to-right" evidence="15">
        <dbReference type="Rhea" id="RHEA:48645"/>
    </physiologicalReaction>
</comment>
<comment type="pathway">
    <text evidence="1">Lipid metabolism; prostaglandin biosynthesis.</text>
</comment>
<dbReference type="PROSITE" id="PS00195">
    <property type="entry name" value="GLUTAREDOXIN_1"/>
    <property type="match status" value="1"/>
</dbReference>
<organism evidence="20 21">
    <name type="scientific">Varanus komodoensis</name>
    <name type="common">Komodo dragon</name>
    <dbReference type="NCBI Taxonomy" id="61221"/>
    <lineage>
        <taxon>Eukaryota</taxon>
        <taxon>Metazoa</taxon>
        <taxon>Chordata</taxon>
        <taxon>Craniata</taxon>
        <taxon>Vertebrata</taxon>
        <taxon>Euteleostomi</taxon>
        <taxon>Lepidosauria</taxon>
        <taxon>Squamata</taxon>
        <taxon>Bifurcata</taxon>
        <taxon>Unidentata</taxon>
        <taxon>Episquamata</taxon>
        <taxon>Toxicofera</taxon>
        <taxon>Anguimorpha</taxon>
        <taxon>Paleoanguimorpha</taxon>
        <taxon>Varanoidea</taxon>
        <taxon>Varanidae</taxon>
        <taxon>Varanus</taxon>
    </lineage>
</organism>
<evidence type="ECO:0000256" key="14">
    <source>
        <dbReference type="ARBA" id="ARBA00023235"/>
    </source>
</evidence>
<dbReference type="EC" id="5.3.99.3" evidence="3"/>
<dbReference type="Gene3D" id="6.20.200.30">
    <property type="match status" value="1"/>
</dbReference>
<dbReference type="CDD" id="cd03040">
    <property type="entry name" value="GST_N_mPGES2"/>
    <property type="match status" value="1"/>
</dbReference>
<evidence type="ECO:0000256" key="18">
    <source>
        <dbReference type="ARBA" id="ARBA00037847"/>
    </source>
</evidence>
<reference evidence="20" key="1">
    <citation type="submission" date="2025-08" db="UniProtKB">
        <authorList>
            <consortium name="Ensembl"/>
        </authorList>
    </citation>
    <scope>IDENTIFICATION</scope>
</reference>
<dbReference type="CTD" id="80142"/>
<dbReference type="UniPathway" id="UPA00662"/>
<evidence type="ECO:0000256" key="1">
    <source>
        <dbReference type="ARBA" id="ARBA00004702"/>
    </source>
</evidence>
<evidence type="ECO:0000259" key="19">
    <source>
        <dbReference type="PROSITE" id="PS50405"/>
    </source>
</evidence>
<dbReference type="InterPro" id="IPR011767">
    <property type="entry name" value="GLR_AS"/>
</dbReference>
<evidence type="ECO:0000256" key="13">
    <source>
        <dbReference type="ARBA" id="ARBA00023160"/>
    </source>
</evidence>
<evidence type="ECO:0000256" key="10">
    <source>
        <dbReference type="ARBA" id="ARBA00022989"/>
    </source>
</evidence>
<keyword evidence="14" id="KW-0413">Isomerase</keyword>
<accession>A0A8D2LT07</accession>
<evidence type="ECO:0000256" key="16">
    <source>
        <dbReference type="ARBA" id="ARBA00023931"/>
    </source>
</evidence>
<keyword evidence="6" id="KW-0444">Lipid biosynthesis</keyword>
<keyword evidence="10" id="KW-1133">Transmembrane helix</keyword>
<evidence type="ECO:0000313" key="20">
    <source>
        <dbReference type="Ensembl" id="ENSVKKP00000027242.1"/>
    </source>
</evidence>
<dbReference type="InterPro" id="IPR004045">
    <property type="entry name" value="Glutathione_S-Trfase_N"/>
</dbReference>
<dbReference type="OrthoDB" id="423541at2759"/>
<protein>
    <recommendedName>
        <fullName evidence="4">Prostaglandin E synthase 2</fullName>
        <ecNumber evidence="3">5.3.99.3</ecNumber>
    </recommendedName>
    <alternativeName>
        <fullName evidence="17">Microsomal prostaglandin E synthase 2</fullName>
    </alternativeName>
</protein>
<name>A0A8D2LT07_VARKO</name>
<dbReference type="PROSITE" id="PS50405">
    <property type="entry name" value="GST_CTER"/>
    <property type="match status" value="1"/>
</dbReference>
<dbReference type="SUPFAM" id="SSF52833">
    <property type="entry name" value="Thioredoxin-like"/>
    <property type="match status" value="1"/>
</dbReference>
<evidence type="ECO:0000256" key="7">
    <source>
        <dbReference type="ARBA" id="ARBA00022585"/>
    </source>
</evidence>
<comment type="catalytic activity">
    <reaction evidence="16">
        <text>prostaglandin H2 = prostaglandin E2</text>
        <dbReference type="Rhea" id="RHEA:12893"/>
        <dbReference type="ChEBI" id="CHEBI:57405"/>
        <dbReference type="ChEBI" id="CHEBI:606564"/>
        <dbReference type="EC" id="5.3.99.3"/>
    </reaction>
    <physiologicalReaction direction="left-to-right" evidence="16">
        <dbReference type="Rhea" id="RHEA:12894"/>
    </physiologicalReaction>
</comment>
<dbReference type="GO" id="GO:0050220">
    <property type="term" value="F:prostaglandin-E synthase activity"/>
    <property type="evidence" value="ECO:0007669"/>
    <property type="project" value="UniProtKB-EC"/>
</dbReference>
<dbReference type="CDD" id="cd03197">
    <property type="entry name" value="GST_C_mPGES2"/>
    <property type="match status" value="1"/>
</dbReference>
<dbReference type="GeneID" id="123028180"/>
<gene>
    <name evidence="20" type="primary">PTGES2</name>
</gene>
<dbReference type="InterPro" id="IPR036249">
    <property type="entry name" value="Thioredoxin-like_sf"/>
</dbReference>
<dbReference type="PANTHER" id="PTHR12782">
    <property type="entry name" value="MICROSOMAL PROSTAGLANDIN E SYNTHASE-2"/>
    <property type="match status" value="1"/>
</dbReference>
<dbReference type="Gene3D" id="3.40.30.10">
    <property type="entry name" value="Glutaredoxin"/>
    <property type="match status" value="1"/>
</dbReference>
<sequence length="321" mass="36613">PRLLLGAALALGGTVGVWQVLRRRFRAQPHLAEQAAAAQLPEGSLQLTLYQYKTCPFCSKVRAFLDYHGLPYEIVEVNPVMRKEIKFSTYRKVPILLASAGSDLQLNDSSVIISAIKSYLVSRKSLEEIVSYYPAMKAVNEQGKEVTEFCNKYWLMLDEKETLFVYPAKDARAEEMKWRKWADDWLVHLISPNVYRTPGEALASFDYIVREGKFGLLEGFFAKYVGATAMFFISKRLKKRHHLHDDVRDDLYAAANDWVKAVGKHRMFMGGNQPNLADLAVYGVLRVMEGLEAFDDMMAHTKIQPWYCQMEAAIRQAKATK</sequence>
<evidence type="ECO:0000313" key="21">
    <source>
        <dbReference type="Proteomes" id="UP000694545"/>
    </source>
</evidence>
<dbReference type="OMA" id="DYCLTEG"/>
<proteinExistence type="inferred from homology"/>
<evidence type="ECO:0000256" key="15">
    <source>
        <dbReference type="ARBA" id="ARBA00023930"/>
    </source>
</evidence>
<keyword evidence="21" id="KW-1185">Reference proteome</keyword>
<dbReference type="GO" id="GO:0012505">
    <property type="term" value="C:endomembrane system"/>
    <property type="evidence" value="ECO:0007669"/>
    <property type="project" value="UniProtKB-SubCell"/>
</dbReference>
<keyword evidence="9" id="KW-0276">Fatty acid metabolism</keyword>
<dbReference type="InterPro" id="IPR034335">
    <property type="entry name" value="PGES2_C"/>
</dbReference>
<dbReference type="SFLD" id="SFLDG01203">
    <property type="entry name" value="Prostaglandin_E_synthase_like1"/>
    <property type="match status" value="1"/>
</dbReference>
<dbReference type="AlphaFoldDB" id="A0A8D2LT07"/>
<keyword evidence="13" id="KW-0275">Fatty acid biosynthesis</keyword>
<evidence type="ECO:0000256" key="8">
    <source>
        <dbReference type="ARBA" id="ARBA00022692"/>
    </source>
</evidence>
<dbReference type="SUPFAM" id="SSF47616">
    <property type="entry name" value="GST C-terminal domain-like"/>
    <property type="match status" value="1"/>
</dbReference>
<dbReference type="InterPro" id="IPR010987">
    <property type="entry name" value="Glutathione-S-Trfase_C-like"/>
</dbReference>
<dbReference type="InterPro" id="IPR036282">
    <property type="entry name" value="Glutathione-S-Trfase_C_sf"/>
</dbReference>
<evidence type="ECO:0000256" key="3">
    <source>
        <dbReference type="ARBA" id="ARBA00012203"/>
    </source>
</evidence>
<dbReference type="Pfam" id="PF13417">
    <property type="entry name" value="GST_N_3"/>
    <property type="match status" value="1"/>
</dbReference>
<evidence type="ECO:0000256" key="17">
    <source>
        <dbReference type="ARBA" id="ARBA00031041"/>
    </source>
</evidence>
<evidence type="ECO:0000256" key="2">
    <source>
        <dbReference type="ARBA" id="ARBA00007409"/>
    </source>
</evidence>
<comment type="subcellular location">
    <subcellularLocation>
        <location evidence="18">Endomembrane system</location>
        <topology evidence="18">Single-pass membrane protein</topology>
    </subcellularLocation>
</comment>
<dbReference type="SFLD" id="SFLDS00019">
    <property type="entry name" value="Glutathione_Transferase_(cytos"/>
    <property type="match status" value="1"/>
</dbReference>
<evidence type="ECO:0000256" key="9">
    <source>
        <dbReference type="ARBA" id="ARBA00022832"/>
    </source>
</evidence>
<evidence type="ECO:0000256" key="6">
    <source>
        <dbReference type="ARBA" id="ARBA00022516"/>
    </source>
</evidence>
<evidence type="ECO:0000256" key="5">
    <source>
        <dbReference type="ARBA" id="ARBA00022501"/>
    </source>
</evidence>
<evidence type="ECO:0000256" key="12">
    <source>
        <dbReference type="ARBA" id="ARBA00023136"/>
    </source>
</evidence>
<dbReference type="GO" id="GO:0005739">
    <property type="term" value="C:mitochondrion"/>
    <property type="evidence" value="ECO:0007669"/>
    <property type="project" value="TreeGrafter"/>
</dbReference>
<dbReference type="PROSITE" id="PS51354">
    <property type="entry name" value="GLUTAREDOXIN_2"/>
    <property type="match status" value="1"/>
</dbReference>
<comment type="similarity">
    <text evidence="2">Belongs to the GST superfamily.</text>
</comment>
<keyword evidence="8" id="KW-0812">Transmembrane</keyword>
<dbReference type="FunFam" id="3.40.30.10:FF:000114">
    <property type="entry name" value="Prostaglandin E synthase 2"/>
    <property type="match status" value="1"/>
</dbReference>
<keyword evidence="11" id="KW-0443">Lipid metabolism</keyword>
<dbReference type="RefSeq" id="XP_044295660.1">
    <property type="nucleotide sequence ID" value="XM_044439725.1"/>
</dbReference>
<dbReference type="PANTHER" id="PTHR12782:SF5">
    <property type="entry name" value="PROSTAGLANDIN E SYNTHASE 2"/>
    <property type="match status" value="1"/>
</dbReference>
<dbReference type="KEGG" id="vko:123028180"/>
<dbReference type="Proteomes" id="UP000694545">
    <property type="component" value="Unplaced"/>
</dbReference>
<dbReference type="Ensembl" id="ENSVKKT00000027906.1">
    <property type="protein sequence ID" value="ENSVKKP00000027242.1"/>
    <property type="gene ID" value="ENSVKKG00000017742.1"/>
</dbReference>
<dbReference type="SFLD" id="SFLDG01182">
    <property type="entry name" value="Prostaglandin_E_synthase_like"/>
    <property type="match status" value="1"/>
</dbReference>
<dbReference type="InterPro" id="IPR040079">
    <property type="entry name" value="Glutathione_S-Trfase"/>
</dbReference>
<reference evidence="20" key="2">
    <citation type="submission" date="2025-09" db="UniProtKB">
        <authorList>
            <consortium name="Ensembl"/>
        </authorList>
    </citation>
    <scope>IDENTIFICATION</scope>
</reference>
<dbReference type="FunFam" id="1.20.1050.10:FF:000028">
    <property type="entry name" value="Prostaglandin E synthase 2"/>
    <property type="match status" value="1"/>
</dbReference>
<evidence type="ECO:0000256" key="11">
    <source>
        <dbReference type="ARBA" id="ARBA00023098"/>
    </source>
</evidence>
<feature type="domain" description="GST C-terminal" evidence="19">
    <location>
        <begin position="207"/>
        <end position="321"/>
    </location>
</feature>
<dbReference type="InterPro" id="IPR034334">
    <property type="entry name" value="PGES2"/>
</dbReference>
<dbReference type="GO" id="GO:0001516">
    <property type="term" value="P:prostaglandin biosynthetic process"/>
    <property type="evidence" value="ECO:0007669"/>
    <property type="project" value="UniProtKB-UniPathway"/>
</dbReference>